<dbReference type="EMBL" id="JASJEV010000003">
    <property type="protein sequence ID" value="MDJ1157789.1"/>
    <property type="molecule type" value="Genomic_DNA"/>
</dbReference>
<evidence type="ECO:0000313" key="7">
    <source>
        <dbReference type="EMBL" id="MDJ1157789.1"/>
    </source>
</evidence>
<dbReference type="Proteomes" id="UP001321492">
    <property type="component" value="Unassembled WGS sequence"/>
</dbReference>
<name>A0ABT7AEI7_9HYPH</name>
<dbReference type="SUPFAM" id="SSF143865">
    <property type="entry name" value="CorA soluble domain-like"/>
    <property type="match status" value="1"/>
</dbReference>
<dbReference type="InterPro" id="IPR002523">
    <property type="entry name" value="MgTranspt_CorA/ZnTranspt_ZntB"/>
</dbReference>
<evidence type="ECO:0000313" key="8">
    <source>
        <dbReference type="Proteomes" id="UP001321492"/>
    </source>
</evidence>
<gene>
    <name evidence="7" type="ORF">QNA08_06035</name>
</gene>
<organism evidence="7 8">
    <name type="scientific">Chelatococcus albus</name>
    <dbReference type="NCBI Taxonomy" id="3047466"/>
    <lineage>
        <taxon>Bacteria</taxon>
        <taxon>Pseudomonadati</taxon>
        <taxon>Pseudomonadota</taxon>
        <taxon>Alphaproteobacteria</taxon>
        <taxon>Hyphomicrobiales</taxon>
        <taxon>Chelatococcaceae</taxon>
        <taxon>Chelatococcus</taxon>
    </lineage>
</organism>
<evidence type="ECO:0000256" key="3">
    <source>
        <dbReference type="ARBA" id="ARBA00022692"/>
    </source>
</evidence>
<dbReference type="PANTHER" id="PTHR47685:SF1">
    <property type="entry name" value="MAGNESIUM TRANSPORT PROTEIN CORA"/>
    <property type="match status" value="1"/>
</dbReference>
<feature type="transmembrane region" description="Helical" evidence="6">
    <location>
        <begin position="305"/>
        <end position="326"/>
    </location>
</feature>
<comment type="subcellular location">
    <subcellularLocation>
        <location evidence="1">Membrane</location>
        <topology evidence="1">Multi-pass membrane protein</topology>
    </subcellularLocation>
</comment>
<evidence type="ECO:0000256" key="1">
    <source>
        <dbReference type="ARBA" id="ARBA00004141"/>
    </source>
</evidence>
<accession>A0ABT7AEI7</accession>
<proteinExistence type="inferred from homology"/>
<evidence type="ECO:0000256" key="6">
    <source>
        <dbReference type="SAM" id="Phobius"/>
    </source>
</evidence>
<feature type="transmembrane region" description="Helical" evidence="6">
    <location>
        <begin position="274"/>
        <end position="293"/>
    </location>
</feature>
<keyword evidence="8" id="KW-1185">Reference proteome</keyword>
<dbReference type="RefSeq" id="WP_283739788.1">
    <property type="nucleotide sequence ID" value="NZ_JASJEV010000003.1"/>
</dbReference>
<evidence type="ECO:0000256" key="5">
    <source>
        <dbReference type="ARBA" id="ARBA00023136"/>
    </source>
</evidence>
<keyword evidence="4 6" id="KW-1133">Transmembrane helix</keyword>
<dbReference type="PANTHER" id="PTHR47685">
    <property type="entry name" value="MAGNESIUM TRANSPORT PROTEIN CORA"/>
    <property type="match status" value="1"/>
</dbReference>
<dbReference type="InterPro" id="IPR045861">
    <property type="entry name" value="CorA_cytoplasmic_dom"/>
</dbReference>
<dbReference type="Pfam" id="PF01544">
    <property type="entry name" value="CorA"/>
    <property type="match status" value="1"/>
</dbReference>
<protein>
    <submittedName>
        <fullName evidence="7">Magnesium transporter CorA family protein</fullName>
    </submittedName>
</protein>
<evidence type="ECO:0000256" key="2">
    <source>
        <dbReference type="ARBA" id="ARBA00009765"/>
    </source>
</evidence>
<dbReference type="CDD" id="cd12837">
    <property type="entry name" value="EcCorA-like_u1"/>
    <property type="match status" value="1"/>
</dbReference>
<dbReference type="InterPro" id="IPR050829">
    <property type="entry name" value="CorA_MIT"/>
</dbReference>
<keyword evidence="3 6" id="KW-0812">Transmembrane</keyword>
<dbReference type="InterPro" id="IPR045863">
    <property type="entry name" value="CorA_TM1_TM2"/>
</dbReference>
<comment type="caution">
    <text evidence="7">The sequence shown here is derived from an EMBL/GenBank/DDBJ whole genome shotgun (WGS) entry which is preliminary data.</text>
</comment>
<comment type="similarity">
    <text evidence="2">Belongs to the CorA metal ion transporter (MIT) (TC 1.A.35) family.</text>
</comment>
<dbReference type="Gene3D" id="3.30.460.20">
    <property type="entry name" value="CorA soluble domain-like"/>
    <property type="match status" value="1"/>
</dbReference>
<sequence length="332" mass="36914">MLIVHRLAKGTADGAEARLERLVLGADDPIPAEALWIDLVAPAREEDVKVEAHLGIFIPTQEDMEDIEPSELLYTENGARYLTARLVFRADTGEPGITGVTFILKGNTLVTVRYDEPKAFAMFANRASRPGGCGATAEEVLAGLFETIIDRAAEVLQATGEHIDALSRRVFETGSDPARRNSDLQDTLRALGRHGDLISKSRESLVSIERVLLFLSVAYRTAKVSIELREQVRTTLRDLQSLEEHASFQSSKIQFLLEATLGLVNLEQNNIIKLFSVMAVVFMPPTLIASVYGMNFKFMPELDWIAGYPMALGMMLAAAIAPYLFFRWKRWL</sequence>
<evidence type="ECO:0000256" key="4">
    <source>
        <dbReference type="ARBA" id="ARBA00022989"/>
    </source>
</evidence>
<reference evidence="7 8" key="1">
    <citation type="submission" date="2023-05" db="EMBL/GenBank/DDBJ databases">
        <title>Chelatococcus sp. nov., a moderately thermophilic bacterium isolated from hot spring microbial mat.</title>
        <authorList>
            <person name="Hu C.-J."/>
            <person name="Li W.-J."/>
        </authorList>
    </citation>
    <scope>NUCLEOTIDE SEQUENCE [LARGE SCALE GENOMIC DNA]</scope>
    <source>
        <strain evidence="7 8">SYSU G07232</strain>
    </source>
</reference>
<dbReference type="SUPFAM" id="SSF144083">
    <property type="entry name" value="Magnesium transport protein CorA, transmembrane region"/>
    <property type="match status" value="1"/>
</dbReference>
<keyword evidence="5 6" id="KW-0472">Membrane</keyword>
<dbReference type="Gene3D" id="1.20.58.340">
    <property type="entry name" value="Magnesium transport protein CorA, transmembrane region"/>
    <property type="match status" value="2"/>
</dbReference>